<evidence type="ECO:0000313" key="7">
    <source>
        <dbReference type="Proteomes" id="UP000199355"/>
    </source>
</evidence>
<keyword evidence="2 5" id="KW-0812">Transmembrane</keyword>
<dbReference type="NCBIfam" id="NF010395">
    <property type="entry name" value="PRK13823.1"/>
    <property type="match status" value="1"/>
</dbReference>
<dbReference type="STRING" id="571438.SAMN05192586_10428"/>
<dbReference type="EMBL" id="FNBX01000004">
    <property type="protein sequence ID" value="SDF34115.1"/>
    <property type="molecule type" value="Genomic_DNA"/>
</dbReference>
<organism evidence="6 7">
    <name type="scientific">Desulfovibrio legallii</name>
    <dbReference type="NCBI Taxonomy" id="571438"/>
    <lineage>
        <taxon>Bacteria</taxon>
        <taxon>Pseudomonadati</taxon>
        <taxon>Thermodesulfobacteriota</taxon>
        <taxon>Desulfovibrionia</taxon>
        <taxon>Desulfovibrionales</taxon>
        <taxon>Desulfovibrionaceae</taxon>
        <taxon>Desulfovibrio</taxon>
    </lineage>
</organism>
<evidence type="ECO:0000256" key="1">
    <source>
        <dbReference type="ARBA" id="ARBA00004370"/>
    </source>
</evidence>
<reference evidence="7" key="1">
    <citation type="submission" date="2016-10" db="EMBL/GenBank/DDBJ databases">
        <authorList>
            <person name="Varghese N."/>
            <person name="Submissions S."/>
        </authorList>
    </citation>
    <scope>NUCLEOTIDE SEQUENCE [LARGE SCALE GENOMIC DNA]</scope>
    <source>
        <strain evidence="7">KHC7</strain>
    </source>
</reference>
<sequence length="101" mass="11407">METRRAPVHQSLHRHNFVLGAERELAMAASLMALLVGVGGMTLVSAATATIFWTLAIFILRRMARADPLLSRVWLRHVKQQDFYSAKASCWRPQGGFKTKR</sequence>
<dbReference type="RefSeq" id="WP_092152995.1">
    <property type="nucleotide sequence ID" value="NZ_FNBX01000004.1"/>
</dbReference>
<protein>
    <submittedName>
        <fullName evidence="6">Type IV secretion system protein VirB3/type IV secretion system protein VirB4</fullName>
    </submittedName>
</protein>
<keyword evidence="7" id="KW-1185">Reference proteome</keyword>
<comment type="subcellular location">
    <subcellularLocation>
        <location evidence="1">Membrane</location>
    </subcellularLocation>
</comment>
<evidence type="ECO:0000256" key="5">
    <source>
        <dbReference type="SAM" id="Phobius"/>
    </source>
</evidence>
<evidence type="ECO:0000256" key="4">
    <source>
        <dbReference type="ARBA" id="ARBA00023136"/>
    </source>
</evidence>
<dbReference type="OrthoDB" id="7063374at2"/>
<dbReference type="Proteomes" id="UP000199355">
    <property type="component" value="Unassembled WGS sequence"/>
</dbReference>
<evidence type="ECO:0000313" key="6">
    <source>
        <dbReference type="EMBL" id="SDF34115.1"/>
    </source>
</evidence>
<dbReference type="GO" id="GO:0016020">
    <property type="term" value="C:membrane"/>
    <property type="evidence" value="ECO:0007669"/>
    <property type="project" value="UniProtKB-SubCell"/>
</dbReference>
<name>A0A1G7KAC9_9BACT</name>
<evidence type="ECO:0000256" key="2">
    <source>
        <dbReference type="ARBA" id="ARBA00022692"/>
    </source>
</evidence>
<dbReference type="AlphaFoldDB" id="A0A1G7KAC9"/>
<proteinExistence type="predicted"/>
<dbReference type="InterPro" id="IPR007792">
    <property type="entry name" value="T4SS_VirB3/TrbD/AvhB"/>
</dbReference>
<keyword evidence="4 5" id="KW-0472">Membrane</keyword>
<keyword evidence="3 5" id="KW-1133">Transmembrane helix</keyword>
<gene>
    <name evidence="6" type="ORF">SAMN05192586_10428</name>
</gene>
<accession>A0A1G7KAC9</accession>
<feature type="transmembrane region" description="Helical" evidence="5">
    <location>
        <begin position="27"/>
        <end position="60"/>
    </location>
</feature>
<dbReference type="Pfam" id="PF05101">
    <property type="entry name" value="VirB3"/>
    <property type="match status" value="1"/>
</dbReference>
<evidence type="ECO:0000256" key="3">
    <source>
        <dbReference type="ARBA" id="ARBA00022989"/>
    </source>
</evidence>